<dbReference type="Pfam" id="PF18942">
    <property type="entry name" value="DUF5689"/>
    <property type="match status" value="1"/>
</dbReference>
<evidence type="ECO:0000313" key="2">
    <source>
        <dbReference type="EMBL" id="SEK91116.1"/>
    </source>
</evidence>
<dbReference type="InterPro" id="IPR043744">
    <property type="entry name" value="DUF5689"/>
</dbReference>
<gene>
    <name evidence="2" type="ORF">SAMN04488008_102420</name>
</gene>
<evidence type="ECO:0000313" key="3">
    <source>
        <dbReference type="Proteomes" id="UP000198990"/>
    </source>
</evidence>
<evidence type="ECO:0000259" key="1">
    <source>
        <dbReference type="PROSITE" id="PS51841"/>
    </source>
</evidence>
<dbReference type="RefSeq" id="WP_245737146.1">
    <property type="nucleotide sequence ID" value="NZ_FNZN01000002.1"/>
</dbReference>
<dbReference type="InterPro" id="IPR036415">
    <property type="entry name" value="Lamin_tail_dom_sf"/>
</dbReference>
<keyword evidence="3" id="KW-1185">Reference proteome</keyword>
<dbReference type="Pfam" id="PF00932">
    <property type="entry name" value="LTD"/>
    <property type="match status" value="1"/>
</dbReference>
<dbReference type="InterPro" id="IPR001322">
    <property type="entry name" value="Lamin_tail_dom"/>
</dbReference>
<accession>A0A1H7KX91</accession>
<name>A0A1H7KX91_9FLAO</name>
<dbReference type="EMBL" id="FNZN01000002">
    <property type="protein sequence ID" value="SEK91116.1"/>
    <property type="molecule type" value="Genomic_DNA"/>
</dbReference>
<dbReference type="STRING" id="228957.SAMN04488008_102420"/>
<dbReference type="Gene3D" id="2.60.40.1260">
    <property type="entry name" value="Lamin Tail domain"/>
    <property type="match status" value="1"/>
</dbReference>
<protein>
    <submittedName>
        <fullName evidence="2">Lamin Tail Domain</fullName>
    </submittedName>
</protein>
<feature type="domain" description="LTD" evidence="1">
    <location>
        <begin position="262"/>
        <end position="380"/>
    </location>
</feature>
<dbReference type="Proteomes" id="UP000198990">
    <property type="component" value="Unassembled WGS sequence"/>
</dbReference>
<organism evidence="2 3">
    <name type="scientific">Maribacter orientalis</name>
    <dbReference type="NCBI Taxonomy" id="228957"/>
    <lineage>
        <taxon>Bacteria</taxon>
        <taxon>Pseudomonadati</taxon>
        <taxon>Bacteroidota</taxon>
        <taxon>Flavobacteriia</taxon>
        <taxon>Flavobacteriales</taxon>
        <taxon>Flavobacteriaceae</taxon>
        <taxon>Maribacter</taxon>
    </lineage>
</organism>
<sequence length="440" mass="48758">MLVFNACVKNRDFYEPKLVCSDEDFSIVSISELKKLYAGETFQIQEDWVVKGYIVSSDKSGNFFNTLHFQNASSNPTEGLQIELELRDSHLFFDLGQTVFIKLKGLYLGQSNGLFKIGGVFTSFGNRSVGRLPNSVVFNHILLSCDPVENISPTSVSILELNESMVNTLVRVANVEFKEDELGKSFAVEKEETQRTLVDCDDNELMLLNSGYSDFQAQIIPDKMGTATGVLTMDKNEFQLIIRTVDDVDFNKVRCVELIDEFTSNFIFISEIADPDNNAGARFLELYNSSNEPLSLNGWTLVRYTNSSTEVSSSIDLSEYSINANGLIVISPNALEFETVYGFLPTITVGTNSPADSNGDDNIALVDPFGTVIDMFGVIGEDGSNTNHEFEDGKAERIIEVISGNSVFTESEWIIYNDTGNNGTINIPQNAPFNFTPGVR</sequence>
<dbReference type="PROSITE" id="PS51841">
    <property type="entry name" value="LTD"/>
    <property type="match status" value="1"/>
</dbReference>
<dbReference type="AlphaFoldDB" id="A0A1H7KX91"/>
<dbReference type="SUPFAM" id="SSF74853">
    <property type="entry name" value="Lamin A/C globular tail domain"/>
    <property type="match status" value="1"/>
</dbReference>
<reference evidence="3" key="1">
    <citation type="submission" date="2016-10" db="EMBL/GenBank/DDBJ databases">
        <authorList>
            <person name="Varghese N."/>
            <person name="Submissions S."/>
        </authorList>
    </citation>
    <scope>NUCLEOTIDE SEQUENCE [LARGE SCALE GENOMIC DNA]</scope>
    <source>
        <strain evidence="3">DSM 16471</strain>
    </source>
</reference>
<proteinExistence type="predicted"/>